<evidence type="ECO:0000313" key="2">
    <source>
        <dbReference type="Proteomes" id="UP000789901"/>
    </source>
</evidence>
<name>A0ABN7X8D3_GIGMA</name>
<protein>
    <submittedName>
        <fullName evidence="1">15952_t:CDS:1</fullName>
    </submittedName>
</protein>
<organism evidence="1 2">
    <name type="scientific">Gigaspora margarita</name>
    <dbReference type="NCBI Taxonomy" id="4874"/>
    <lineage>
        <taxon>Eukaryota</taxon>
        <taxon>Fungi</taxon>
        <taxon>Fungi incertae sedis</taxon>
        <taxon>Mucoromycota</taxon>
        <taxon>Glomeromycotina</taxon>
        <taxon>Glomeromycetes</taxon>
        <taxon>Diversisporales</taxon>
        <taxon>Gigasporaceae</taxon>
        <taxon>Gigaspora</taxon>
    </lineage>
</organism>
<proteinExistence type="predicted"/>
<feature type="non-terminal residue" evidence="1">
    <location>
        <position position="67"/>
    </location>
</feature>
<gene>
    <name evidence="1" type="ORF">GMARGA_LOCUS39871</name>
</gene>
<evidence type="ECO:0000313" key="1">
    <source>
        <dbReference type="EMBL" id="CAG8849763.1"/>
    </source>
</evidence>
<reference evidence="1 2" key="1">
    <citation type="submission" date="2021-06" db="EMBL/GenBank/DDBJ databases">
        <authorList>
            <person name="Kallberg Y."/>
            <person name="Tangrot J."/>
            <person name="Rosling A."/>
        </authorList>
    </citation>
    <scope>NUCLEOTIDE SEQUENCE [LARGE SCALE GENOMIC DNA]</scope>
    <source>
        <strain evidence="1 2">120-4 pot B 10/14</strain>
    </source>
</reference>
<dbReference type="EMBL" id="CAJVQB010097842">
    <property type="protein sequence ID" value="CAG8849763.1"/>
    <property type="molecule type" value="Genomic_DNA"/>
</dbReference>
<comment type="caution">
    <text evidence="1">The sequence shown here is derived from an EMBL/GenBank/DDBJ whole genome shotgun (WGS) entry which is preliminary data.</text>
</comment>
<keyword evidence="2" id="KW-1185">Reference proteome</keyword>
<feature type="non-terminal residue" evidence="1">
    <location>
        <position position="1"/>
    </location>
</feature>
<accession>A0ABN7X8D3</accession>
<dbReference type="Proteomes" id="UP000789901">
    <property type="component" value="Unassembled WGS sequence"/>
</dbReference>
<sequence>DIFDSKSENKSEPEKKNNISKNRIFSFKKVSKISDQGLYINYLAIILETYSYQEDPLVTFENIENQI</sequence>